<gene>
    <name evidence="1" type="ORF">BJ508DRAFT_314535</name>
</gene>
<evidence type="ECO:0000313" key="1">
    <source>
        <dbReference type="EMBL" id="RPA72656.1"/>
    </source>
</evidence>
<accession>A0A3N4HI25</accession>
<dbReference type="Proteomes" id="UP000275078">
    <property type="component" value="Unassembled WGS sequence"/>
</dbReference>
<evidence type="ECO:0000313" key="2">
    <source>
        <dbReference type="Proteomes" id="UP000275078"/>
    </source>
</evidence>
<sequence>MHEPQTLLTYYWDQVEVYQFFKDLADRTSELFWMPASPPGTDSDVSDLIGTFNSRYPYPPHISVEFRTRPASGTALPDSTLQTFYDTGYYATRHTSANVSDPSSAQDQQNPTSHFNWYAMSSGTMLLPPPVPVARSYNSSFAQQYPAATAQLSSFDAQQQSGGVAPVEITTARSVGLYADQVGLAPGERSYDRPRAAPFYERNQHYFQRQAIPHPGASGSVNPTMLMNVSQELGDSTGWNQVLADVQDSEKCYGHQQLLDMGNLRDHATLLHTAGKCMVCHLRFEKSHNPRDRISPKDLRPAQAHLSANLFTVLVKVPTSRRFSLILRGAKFQSFQFASNSEEYLF</sequence>
<dbReference type="AlphaFoldDB" id="A0A3N4HI25"/>
<dbReference type="EMBL" id="ML119852">
    <property type="protein sequence ID" value="RPA72656.1"/>
    <property type="molecule type" value="Genomic_DNA"/>
</dbReference>
<organism evidence="1 2">
    <name type="scientific">Ascobolus immersus RN42</name>
    <dbReference type="NCBI Taxonomy" id="1160509"/>
    <lineage>
        <taxon>Eukaryota</taxon>
        <taxon>Fungi</taxon>
        <taxon>Dikarya</taxon>
        <taxon>Ascomycota</taxon>
        <taxon>Pezizomycotina</taxon>
        <taxon>Pezizomycetes</taxon>
        <taxon>Pezizales</taxon>
        <taxon>Ascobolaceae</taxon>
        <taxon>Ascobolus</taxon>
    </lineage>
</organism>
<reference evidence="1 2" key="1">
    <citation type="journal article" date="2018" name="Nat. Ecol. Evol.">
        <title>Pezizomycetes genomes reveal the molecular basis of ectomycorrhizal truffle lifestyle.</title>
        <authorList>
            <person name="Murat C."/>
            <person name="Payen T."/>
            <person name="Noel B."/>
            <person name="Kuo A."/>
            <person name="Morin E."/>
            <person name="Chen J."/>
            <person name="Kohler A."/>
            <person name="Krizsan K."/>
            <person name="Balestrini R."/>
            <person name="Da Silva C."/>
            <person name="Montanini B."/>
            <person name="Hainaut M."/>
            <person name="Levati E."/>
            <person name="Barry K.W."/>
            <person name="Belfiori B."/>
            <person name="Cichocki N."/>
            <person name="Clum A."/>
            <person name="Dockter R.B."/>
            <person name="Fauchery L."/>
            <person name="Guy J."/>
            <person name="Iotti M."/>
            <person name="Le Tacon F."/>
            <person name="Lindquist E.A."/>
            <person name="Lipzen A."/>
            <person name="Malagnac F."/>
            <person name="Mello A."/>
            <person name="Molinier V."/>
            <person name="Miyauchi S."/>
            <person name="Poulain J."/>
            <person name="Riccioni C."/>
            <person name="Rubini A."/>
            <person name="Sitrit Y."/>
            <person name="Splivallo R."/>
            <person name="Traeger S."/>
            <person name="Wang M."/>
            <person name="Zifcakova L."/>
            <person name="Wipf D."/>
            <person name="Zambonelli A."/>
            <person name="Paolocci F."/>
            <person name="Nowrousian M."/>
            <person name="Ottonello S."/>
            <person name="Baldrian P."/>
            <person name="Spatafora J.W."/>
            <person name="Henrissat B."/>
            <person name="Nagy L.G."/>
            <person name="Aury J.M."/>
            <person name="Wincker P."/>
            <person name="Grigoriev I.V."/>
            <person name="Bonfante P."/>
            <person name="Martin F.M."/>
        </authorList>
    </citation>
    <scope>NUCLEOTIDE SEQUENCE [LARGE SCALE GENOMIC DNA]</scope>
    <source>
        <strain evidence="1 2">RN42</strain>
    </source>
</reference>
<protein>
    <submittedName>
        <fullName evidence="1">Uncharacterized protein</fullName>
    </submittedName>
</protein>
<name>A0A3N4HI25_ASCIM</name>
<keyword evidence="2" id="KW-1185">Reference proteome</keyword>
<proteinExistence type="predicted"/>